<evidence type="ECO:0000256" key="9">
    <source>
        <dbReference type="ARBA" id="ARBA00022737"/>
    </source>
</evidence>
<evidence type="ECO:0000256" key="7">
    <source>
        <dbReference type="ARBA" id="ARBA00022619"/>
    </source>
</evidence>
<dbReference type="InterPro" id="IPR026017">
    <property type="entry name" value="Lumazine-bd_dom"/>
</dbReference>
<comment type="catalytic activity">
    <reaction evidence="1">
        <text>2 6,7-dimethyl-8-(1-D-ribityl)lumazine + H(+) = 5-amino-6-(D-ribitylamino)uracil + riboflavin</text>
        <dbReference type="Rhea" id="RHEA:20772"/>
        <dbReference type="ChEBI" id="CHEBI:15378"/>
        <dbReference type="ChEBI" id="CHEBI:15934"/>
        <dbReference type="ChEBI" id="CHEBI:57986"/>
        <dbReference type="ChEBI" id="CHEBI:58201"/>
        <dbReference type="EC" id="2.5.1.9"/>
    </reaction>
</comment>
<organism evidence="14 15">
    <name type="scientific">Shinella granuli</name>
    <dbReference type="NCBI Taxonomy" id="323621"/>
    <lineage>
        <taxon>Bacteria</taxon>
        <taxon>Pseudomonadati</taxon>
        <taxon>Pseudomonadota</taxon>
        <taxon>Alphaproteobacteria</taxon>
        <taxon>Hyphomicrobiales</taxon>
        <taxon>Rhizobiaceae</taxon>
        <taxon>Shinella</taxon>
    </lineage>
</organism>
<dbReference type="EMBL" id="SLVX01000002">
    <property type="protein sequence ID" value="TCN47838.1"/>
    <property type="molecule type" value="Genomic_DNA"/>
</dbReference>
<evidence type="ECO:0000256" key="10">
    <source>
        <dbReference type="NCBIfam" id="TIGR00187"/>
    </source>
</evidence>
<evidence type="ECO:0000313" key="15">
    <source>
        <dbReference type="Proteomes" id="UP000295351"/>
    </source>
</evidence>
<dbReference type="Proteomes" id="UP000295351">
    <property type="component" value="Unassembled WGS sequence"/>
</dbReference>
<dbReference type="PANTHER" id="PTHR21098">
    <property type="entry name" value="RIBOFLAVIN SYNTHASE ALPHA CHAIN"/>
    <property type="match status" value="1"/>
</dbReference>
<protein>
    <recommendedName>
        <fullName evidence="6 10">Riboflavin synthase</fullName>
        <ecNumber evidence="5 10">2.5.1.9</ecNumber>
    </recommendedName>
</protein>
<evidence type="ECO:0000256" key="3">
    <source>
        <dbReference type="ARBA" id="ARBA00004887"/>
    </source>
</evidence>
<dbReference type="SUPFAM" id="SSF63380">
    <property type="entry name" value="Riboflavin synthase domain-like"/>
    <property type="match status" value="2"/>
</dbReference>
<dbReference type="InterPro" id="IPR023366">
    <property type="entry name" value="ATP_synth_asu-like_sf"/>
</dbReference>
<feature type="repeat" description="Lumazine-binding" evidence="12">
    <location>
        <begin position="1"/>
        <end position="101"/>
    </location>
</feature>
<reference evidence="14 15" key="1">
    <citation type="submission" date="2019-03" db="EMBL/GenBank/DDBJ databases">
        <title>Genomic Encyclopedia of Type Strains, Phase IV (KMG-IV): sequencing the most valuable type-strain genomes for metagenomic binning, comparative biology and taxonomic classification.</title>
        <authorList>
            <person name="Goeker M."/>
        </authorList>
    </citation>
    <scope>NUCLEOTIDE SEQUENCE [LARGE SCALE GENOMIC DNA]</scope>
    <source>
        <strain evidence="14 15">DSM 18401</strain>
    </source>
</reference>
<dbReference type="AlphaFoldDB" id="A0A4R2D0K6"/>
<evidence type="ECO:0000256" key="8">
    <source>
        <dbReference type="ARBA" id="ARBA00022679"/>
    </source>
</evidence>
<dbReference type="EC" id="2.5.1.9" evidence="5 10"/>
<dbReference type="GO" id="GO:0004746">
    <property type="term" value="F:riboflavin synthase activity"/>
    <property type="evidence" value="ECO:0007669"/>
    <property type="project" value="UniProtKB-UniRule"/>
</dbReference>
<dbReference type="Pfam" id="PF00677">
    <property type="entry name" value="Lum_binding"/>
    <property type="match status" value="2"/>
</dbReference>
<dbReference type="InterPro" id="IPR017938">
    <property type="entry name" value="Riboflavin_synthase-like_b-brl"/>
</dbReference>
<dbReference type="PROSITE" id="PS51177">
    <property type="entry name" value="LUMAZINE_BIND"/>
    <property type="match status" value="2"/>
</dbReference>
<keyword evidence="8" id="KW-0808">Transferase</keyword>
<dbReference type="NCBIfam" id="TIGR00187">
    <property type="entry name" value="ribE"/>
    <property type="match status" value="1"/>
</dbReference>
<dbReference type="RefSeq" id="WP_133033284.1">
    <property type="nucleotide sequence ID" value="NZ_BAABEI010000012.1"/>
</dbReference>
<dbReference type="Gene3D" id="2.40.30.20">
    <property type="match status" value="2"/>
</dbReference>
<feature type="binding site" evidence="11">
    <location>
        <begin position="105"/>
        <end position="107"/>
    </location>
    <ligand>
        <name>2,4-dihydroxypteridine</name>
        <dbReference type="ChEBI" id="CHEBI:16489"/>
        <label>2</label>
        <note>ligand shared between two trimeric partners</note>
    </ligand>
</feature>
<feature type="binding site" evidence="11">
    <location>
        <begin position="4"/>
        <end position="6"/>
    </location>
    <ligand>
        <name>2,4-dihydroxypteridine</name>
        <dbReference type="ChEBI" id="CHEBI:16489"/>
        <label>1</label>
    </ligand>
</feature>
<evidence type="ECO:0000256" key="1">
    <source>
        <dbReference type="ARBA" id="ARBA00000968"/>
    </source>
</evidence>
<feature type="binding site" evidence="11">
    <location>
        <begin position="66"/>
        <end position="68"/>
    </location>
    <ligand>
        <name>2,4-dihydroxypteridine</name>
        <dbReference type="ChEBI" id="CHEBI:16489"/>
        <label>2</label>
        <note>ligand shared between two trimeric partners</note>
    </ligand>
</feature>
<proteinExistence type="predicted"/>
<dbReference type="NCBIfam" id="NF006767">
    <property type="entry name" value="PRK09289.1"/>
    <property type="match status" value="1"/>
</dbReference>
<sequence length="205" mass="22056">MFTGIVTDIGTVEKVEPMNAGVRLRVRTAYDPATIDMGASIAHSGTCLTVTALPEAGSNDRWFEVEAWEEALRLTTIAGWTAGTRINLERSLKIGDELGGHIVSGHVDGKAEILSVEAEGDATRFRIRAPEGLERFVAPKGSVALDGTSLTVNAVDGAVFDVLLIRHTLEVTTWGERKAGDFVNFEVDTMARYAARLAEFPAPKA</sequence>
<evidence type="ECO:0000256" key="2">
    <source>
        <dbReference type="ARBA" id="ARBA00002803"/>
    </source>
</evidence>
<dbReference type="FunFam" id="2.40.30.20:FF:000004">
    <property type="entry name" value="Riboflavin synthase, alpha subunit"/>
    <property type="match status" value="1"/>
</dbReference>
<dbReference type="FunFam" id="2.40.30.20:FF:000003">
    <property type="entry name" value="Riboflavin synthase, alpha subunit"/>
    <property type="match status" value="1"/>
</dbReference>
<dbReference type="InterPro" id="IPR001783">
    <property type="entry name" value="Lumazine-bd"/>
</dbReference>
<keyword evidence="9" id="KW-0677">Repeat</keyword>
<dbReference type="CDD" id="cd00402">
    <property type="entry name" value="Riboflavin_synthase_like"/>
    <property type="match status" value="1"/>
</dbReference>
<comment type="caution">
    <text evidence="14">The sequence shown here is derived from an EMBL/GenBank/DDBJ whole genome shotgun (WGS) entry which is preliminary data.</text>
</comment>
<evidence type="ECO:0000256" key="4">
    <source>
        <dbReference type="ARBA" id="ARBA00011233"/>
    </source>
</evidence>
<evidence type="ECO:0000256" key="5">
    <source>
        <dbReference type="ARBA" id="ARBA00012827"/>
    </source>
</evidence>
<dbReference type="PIRSF" id="PIRSF000498">
    <property type="entry name" value="Riboflavin_syn_A"/>
    <property type="match status" value="1"/>
</dbReference>
<feature type="repeat" description="Lumazine-binding" evidence="12">
    <location>
        <begin position="102"/>
        <end position="198"/>
    </location>
</feature>
<evidence type="ECO:0000313" key="14">
    <source>
        <dbReference type="EMBL" id="TCN47838.1"/>
    </source>
</evidence>
<feature type="binding site" evidence="11">
    <location>
        <begin position="47"/>
        <end position="49"/>
    </location>
    <ligand>
        <name>2,4-dihydroxypteridine</name>
        <dbReference type="ChEBI" id="CHEBI:16489"/>
        <label>2</label>
        <note>ligand shared between two trimeric partners</note>
    </ligand>
</feature>
<comment type="subunit">
    <text evidence="4">Homotrimer.</text>
</comment>
<feature type="binding site" evidence="11">
    <location>
        <begin position="149"/>
        <end position="151"/>
    </location>
    <ligand>
        <name>2,4-dihydroxypteridine</name>
        <dbReference type="ChEBI" id="CHEBI:16489"/>
        <label>1</label>
    </ligand>
</feature>
<evidence type="ECO:0000256" key="12">
    <source>
        <dbReference type="PROSITE-ProRule" id="PRU00524"/>
    </source>
</evidence>
<dbReference type="PANTHER" id="PTHR21098:SF12">
    <property type="entry name" value="RIBOFLAVIN SYNTHASE"/>
    <property type="match status" value="1"/>
</dbReference>
<accession>A0A4R2D0K6</accession>
<feature type="binding site" description="in other chain" evidence="11">
    <location>
        <position position="140"/>
    </location>
    <ligand>
        <name>2,4-dihydroxypteridine</name>
        <dbReference type="ChEBI" id="CHEBI:16489"/>
        <label>2</label>
        <note>ligand shared between two trimeric partners</note>
    </ligand>
</feature>
<feature type="domain" description="Lumazine-binding" evidence="13">
    <location>
        <begin position="1"/>
        <end position="101"/>
    </location>
</feature>
<name>A0A4R2D0K6_SHIGR</name>
<evidence type="ECO:0000256" key="6">
    <source>
        <dbReference type="ARBA" id="ARBA00013950"/>
    </source>
</evidence>
<comment type="pathway">
    <text evidence="3">Cofactor biosynthesis; riboflavin biosynthesis; riboflavin from 2-hydroxy-3-oxobutyl phosphate and 5-amino-6-(D-ribitylamino)uracil: step 2/2.</text>
</comment>
<evidence type="ECO:0000256" key="11">
    <source>
        <dbReference type="PIRSR" id="PIRSR000498-1"/>
    </source>
</evidence>
<keyword evidence="15" id="KW-1185">Reference proteome</keyword>
<keyword evidence="7" id="KW-0686">Riboflavin biosynthesis</keyword>
<feature type="binding site" evidence="11">
    <location>
        <begin position="163"/>
        <end position="168"/>
    </location>
    <ligand>
        <name>2,4-dihydroxypteridine</name>
        <dbReference type="ChEBI" id="CHEBI:16489"/>
        <label>1</label>
    </ligand>
</feature>
<evidence type="ECO:0000259" key="13">
    <source>
        <dbReference type="PROSITE" id="PS51177"/>
    </source>
</evidence>
<dbReference type="GO" id="GO:0009231">
    <property type="term" value="P:riboflavin biosynthetic process"/>
    <property type="evidence" value="ECO:0007669"/>
    <property type="project" value="UniProtKB-KW"/>
</dbReference>
<gene>
    <name evidence="14" type="ORF">EV665_102358</name>
</gene>
<feature type="domain" description="Lumazine-binding" evidence="13">
    <location>
        <begin position="102"/>
        <end position="198"/>
    </location>
</feature>
<comment type="function">
    <text evidence="2">Catalyzes the dismutation of two molecules of 6,7-dimethyl-8-ribityllumazine, resulting in the formation of riboflavin and 5-amino-6-(D-ribitylamino)uracil.</text>
</comment>